<keyword evidence="3 9" id="KW-0813">Transport</keyword>
<dbReference type="KEGG" id="eha:Ethha_2244"/>
<dbReference type="GO" id="GO:0006865">
    <property type="term" value="P:amino acid transport"/>
    <property type="evidence" value="ECO:0007669"/>
    <property type="project" value="UniProtKB-KW"/>
</dbReference>
<dbReference type="Proteomes" id="UP000001551">
    <property type="component" value="Chromosome"/>
</dbReference>
<evidence type="ECO:0000313" key="12">
    <source>
        <dbReference type="Proteomes" id="UP000001551"/>
    </source>
</evidence>
<sequence>MDLSYLSTYYTYFLTGARNAILLSVFSMCISIMLGILLALLRLSKLKIPKMLAVSYVEFIRGTPLMIQLFIIFYGLPMIGISIPSLTFFDTDISRFISGMIAMALNSSAYVCEIFRSGIQSVDDGQVEASRSLGFNYSSTMRFIVLPQALRNILPALGNELVTVIKESSVISVIGVQELMYNTTIVRSTTYKSFSPLIITALIYFVITFTLSKLLGKFEKHMSRSNAR</sequence>
<keyword evidence="6" id="KW-0029">Amino-acid transport</keyword>
<keyword evidence="5 9" id="KW-0812">Transmembrane</keyword>
<comment type="subcellular location">
    <subcellularLocation>
        <location evidence="1 9">Cell membrane</location>
        <topology evidence="1 9">Multi-pass membrane protein</topology>
    </subcellularLocation>
</comment>
<dbReference type="SUPFAM" id="SSF161098">
    <property type="entry name" value="MetI-like"/>
    <property type="match status" value="1"/>
</dbReference>
<evidence type="ECO:0000256" key="7">
    <source>
        <dbReference type="ARBA" id="ARBA00022989"/>
    </source>
</evidence>
<dbReference type="InterPro" id="IPR010065">
    <property type="entry name" value="AA_ABC_transptr_permease_3TM"/>
</dbReference>
<name>E6U4F1_ETHHY</name>
<evidence type="ECO:0000256" key="8">
    <source>
        <dbReference type="ARBA" id="ARBA00023136"/>
    </source>
</evidence>
<keyword evidence="8 9" id="KW-0472">Membrane</keyword>
<gene>
    <name evidence="11" type="ordered locus">Ethha_2244</name>
</gene>
<proteinExistence type="inferred from homology"/>
<evidence type="ECO:0000256" key="9">
    <source>
        <dbReference type="RuleBase" id="RU363032"/>
    </source>
</evidence>
<evidence type="ECO:0000256" key="5">
    <source>
        <dbReference type="ARBA" id="ARBA00022692"/>
    </source>
</evidence>
<dbReference type="GO" id="GO:0022857">
    <property type="term" value="F:transmembrane transporter activity"/>
    <property type="evidence" value="ECO:0007669"/>
    <property type="project" value="InterPro"/>
</dbReference>
<organism evidence="11 12">
    <name type="scientific">Ethanoligenens harbinense (strain DSM 18485 / JCM 12961 / CGMCC 1.5033 / YUAN-3)</name>
    <dbReference type="NCBI Taxonomy" id="663278"/>
    <lineage>
        <taxon>Bacteria</taxon>
        <taxon>Bacillati</taxon>
        <taxon>Bacillota</taxon>
        <taxon>Clostridia</taxon>
        <taxon>Eubacteriales</taxon>
        <taxon>Oscillospiraceae</taxon>
        <taxon>Ethanoligenens</taxon>
    </lineage>
</organism>
<dbReference type="EMBL" id="CP002400">
    <property type="protein sequence ID" value="ADU27758.1"/>
    <property type="molecule type" value="Genomic_DNA"/>
</dbReference>
<dbReference type="CDD" id="cd06261">
    <property type="entry name" value="TM_PBP2"/>
    <property type="match status" value="1"/>
</dbReference>
<accession>E6U4F1</accession>
<feature type="transmembrane region" description="Helical" evidence="9">
    <location>
        <begin position="194"/>
        <end position="215"/>
    </location>
</feature>
<dbReference type="InterPro" id="IPR043429">
    <property type="entry name" value="ArtM/GltK/GlnP/TcyL/YhdX-like"/>
</dbReference>
<dbReference type="Pfam" id="PF00528">
    <property type="entry name" value="BPD_transp_1"/>
    <property type="match status" value="1"/>
</dbReference>
<dbReference type="AlphaFoldDB" id="E6U4F1"/>
<dbReference type="Gene3D" id="1.10.3720.10">
    <property type="entry name" value="MetI-like"/>
    <property type="match status" value="1"/>
</dbReference>
<dbReference type="RefSeq" id="WP_013486106.1">
    <property type="nucleotide sequence ID" value="NC_014828.1"/>
</dbReference>
<keyword evidence="12" id="KW-1185">Reference proteome</keyword>
<dbReference type="eggNOG" id="COG0765">
    <property type="taxonomic scope" value="Bacteria"/>
</dbReference>
<dbReference type="GO" id="GO:0043190">
    <property type="term" value="C:ATP-binding cassette (ABC) transporter complex"/>
    <property type="evidence" value="ECO:0007669"/>
    <property type="project" value="InterPro"/>
</dbReference>
<feature type="transmembrane region" description="Helical" evidence="9">
    <location>
        <begin position="65"/>
        <end position="89"/>
    </location>
</feature>
<protein>
    <submittedName>
        <fullName evidence="11">Polar amino acid ABC transporter, inner membrane subunit</fullName>
    </submittedName>
</protein>
<evidence type="ECO:0000259" key="10">
    <source>
        <dbReference type="PROSITE" id="PS50928"/>
    </source>
</evidence>
<dbReference type="PROSITE" id="PS50928">
    <property type="entry name" value="ABC_TM1"/>
    <property type="match status" value="1"/>
</dbReference>
<dbReference type="InterPro" id="IPR035906">
    <property type="entry name" value="MetI-like_sf"/>
</dbReference>
<dbReference type="InterPro" id="IPR000515">
    <property type="entry name" value="MetI-like"/>
</dbReference>
<keyword evidence="7 9" id="KW-1133">Transmembrane helix</keyword>
<evidence type="ECO:0000256" key="3">
    <source>
        <dbReference type="ARBA" id="ARBA00022448"/>
    </source>
</evidence>
<comment type="similarity">
    <text evidence="2">Belongs to the binding-protein-dependent transport system permease family. HisMQ subfamily.</text>
</comment>
<dbReference type="STRING" id="663278.Ethha_2244"/>
<evidence type="ECO:0000256" key="2">
    <source>
        <dbReference type="ARBA" id="ARBA00010072"/>
    </source>
</evidence>
<dbReference type="PANTHER" id="PTHR30614">
    <property type="entry name" value="MEMBRANE COMPONENT OF AMINO ACID ABC TRANSPORTER"/>
    <property type="match status" value="1"/>
</dbReference>
<keyword evidence="4" id="KW-1003">Cell membrane</keyword>
<evidence type="ECO:0000256" key="6">
    <source>
        <dbReference type="ARBA" id="ARBA00022970"/>
    </source>
</evidence>
<dbReference type="FunFam" id="1.10.3720.10:FF:000033">
    <property type="entry name" value="Polar amino acid ABC transporter permease"/>
    <property type="match status" value="1"/>
</dbReference>
<dbReference type="NCBIfam" id="TIGR01726">
    <property type="entry name" value="HEQRo_perm_3TM"/>
    <property type="match status" value="1"/>
</dbReference>
<evidence type="ECO:0000256" key="4">
    <source>
        <dbReference type="ARBA" id="ARBA00022475"/>
    </source>
</evidence>
<evidence type="ECO:0000313" key="11">
    <source>
        <dbReference type="EMBL" id="ADU27758.1"/>
    </source>
</evidence>
<dbReference type="HOGENOM" id="CLU_019602_1_1_9"/>
<evidence type="ECO:0000256" key="1">
    <source>
        <dbReference type="ARBA" id="ARBA00004651"/>
    </source>
</evidence>
<feature type="domain" description="ABC transmembrane type-1" evidence="10">
    <location>
        <begin position="17"/>
        <end position="215"/>
    </location>
</feature>
<feature type="transmembrane region" description="Helical" evidence="9">
    <location>
        <begin position="20"/>
        <end position="44"/>
    </location>
</feature>
<dbReference type="PANTHER" id="PTHR30614:SF20">
    <property type="entry name" value="GLUTAMINE TRANSPORT SYSTEM PERMEASE PROTEIN GLNP"/>
    <property type="match status" value="1"/>
</dbReference>
<reference evidence="11 12" key="1">
    <citation type="submission" date="2010-12" db="EMBL/GenBank/DDBJ databases">
        <title>Complete sequence of Ethanoligenens harbinense YUAN-3.</title>
        <authorList>
            <person name="Lucas S."/>
            <person name="Copeland A."/>
            <person name="Lapidus A."/>
            <person name="Cheng J.-F."/>
            <person name="Bruce D."/>
            <person name="Goodwin L."/>
            <person name="Pitluck S."/>
            <person name="Chertkov O."/>
            <person name="Misra M."/>
            <person name="Detter J.C."/>
            <person name="Han C."/>
            <person name="Tapia R."/>
            <person name="Land M."/>
            <person name="Hauser L."/>
            <person name="Jeffries C."/>
            <person name="Kyrpides N."/>
            <person name="Ivanova N."/>
            <person name="Mikhailova N."/>
            <person name="Wang A."/>
            <person name="Mouttaki H."/>
            <person name="He Z."/>
            <person name="Zhou J."/>
            <person name="Hemme C.L."/>
            <person name="Woyke T."/>
        </authorList>
    </citation>
    <scope>NUCLEOTIDE SEQUENCE [LARGE SCALE GENOMIC DNA]</scope>
    <source>
        <strain evidence="12">DSM 18485 / JCM 12961 / CGMCC 1.5033 / YUAN-3</strain>
    </source>
</reference>